<dbReference type="AlphaFoldDB" id="A0A2A5S3F3"/>
<name>A0A2A5S3F3_9LACT</name>
<dbReference type="OrthoDB" id="2243538at2"/>
<evidence type="ECO:0000313" key="1">
    <source>
        <dbReference type="EMBL" id="PCS07973.1"/>
    </source>
</evidence>
<protein>
    <recommendedName>
        <fullName evidence="3">Dithiol-disulfide isomerase</fullName>
    </recommendedName>
</protein>
<dbReference type="Pfam" id="PF13743">
    <property type="entry name" value="Thioredoxin_5"/>
    <property type="match status" value="1"/>
</dbReference>
<keyword evidence="2" id="KW-1185">Reference proteome</keyword>
<organism evidence="1 2">
    <name type="scientific">Pseudolactococcus plantarum</name>
    <dbReference type="NCBI Taxonomy" id="1365"/>
    <lineage>
        <taxon>Bacteria</taxon>
        <taxon>Bacillati</taxon>
        <taxon>Bacillota</taxon>
        <taxon>Bacilli</taxon>
        <taxon>Lactobacillales</taxon>
        <taxon>Streptococcaceae</taxon>
        <taxon>Pseudolactococcus</taxon>
    </lineage>
</organism>
<evidence type="ECO:0008006" key="3">
    <source>
        <dbReference type="Google" id="ProtNLM"/>
    </source>
</evidence>
<evidence type="ECO:0000313" key="2">
    <source>
        <dbReference type="Proteomes" id="UP000242246"/>
    </source>
</evidence>
<reference evidence="1 2" key="1">
    <citation type="submission" date="2014-12" db="EMBL/GenBank/DDBJ databases">
        <title>Draft genome sequences of 10 type strains of Lactococcus.</title>
        <authorList>
            <person name="Sun Z."/>
            <person name="Zhong Z."/>
            <person name="Liu W."/>
            <person name="Zhang W."/>
            <person name="Zhang H."/>
        </authorList>
    </citation>
    <scope>NUCLEOTIDE SEQUENCE [LARGE SCALE GENOMIC DNA]</scope>
    <source>
        <strain evidence="1 2">DSM 20686</strain>
    </source>
</reference>
<proteinExistence type="predicted"/>
<dbReference type="Proteomes" id="UP000242246">
    <property type="component" value="Unassembled WGS sequence"/>
</dbReference>
<accession>A0A2A5S3F3</accession>
<dbReference type="EMBL" id="JXJX01000002">
    <property type="protein sequence ID" value="PCS07973.1"/>
    <property type="molecule type" value="Genomic_DNA"/>
</dbReference>
<comment type="caution">
    <text evidence="1">The sequence shown here is derived from an EMBL/GenBank/DDBJ whole genome shotgun (WGS) entry which is preliminary data.</text>
</comment>
<dbReference type="RefSeq" id="WP_068162740.1">
    <property type="nucleotide sequence ID" value="NZ_JXJX01000002.1"/>
</dbReference>
<sequence length="175" mass="20800">MGQEIQHYFTIFDDDFANFDTQTYDWFLHPVVTPAAIRKIQNRYHLKQDIATYNKIFNRIHKVTLDYFTVNFSGRHSGRSFLLALQEEMRGLTPLSYDNHVLLALLHRLHFDVSEFIKYYPYAKSSISVEQKNFNSEQLTVLPATFIYYQDDVIKIESLAQRQIFDFLNEKTAER</sequence>
<gene>
    <name evidence="1" type="ORF">RU87_GL000710</name>
</gene>